<protein>
    <recommendedName>
        <fullName evidence="1">Peptidase M16C associated domain-containing protein</fullName>
    </recommendedName>
</protein>
<reference evidence="3" key="1">
    <citation type="submission" date="2016-10" db="EMBL/GenBank/DDBJ databases">
        <authorList>
            <person name="Varghese N."/>
            <person name="Submissions S."/>
        </authorList>
    </citation>
    <scope>NUCLEOTIDE SEQUENCE [LARGE SCALE GENOMIC DNA]</scope>
    <source>
        <strain evidence="3">CGMCC 1.10971</strain>
    </source>
</reference>
<dbReference type="EMBL" id="FOOU01000009">
    <property type="protein sequence ID" value="SFG57883.1"/>
    <property type="molecule type" value="Genomic_DNA"/>
</dbReference>
<dbReference type="Pfam" id="PF22516">
    <property type="entry name" value="PreP_C"/>
    <property type="match status" value="1"/>
</dbReference>
<dbReference type="Gene3D" id="3.30.830.10">
    <property type="entry name" value="Metalloenzyme, LuxS/M16 peptidase-like"/>
    <property type="match status" value="4"/>
</dbReference>
<dbReference type="InterPro" id="IPR055130">
    <property type="entry name" value="PreP_C"/>
</dbReference>
<evidence type="ECO:0000313" key="3">
    <source>
        <dbReference type="Proteomes" id="UP000198623"/>
    </source>
</evidence>
<gene>
    <name evidence="2" type="ORF">SAMN05216175_1096</name>
</gene>
<dbReference type="InterPro" id="IPR013578">
    <property type="entry name" value="Peptidase_M16C_assoc"/>
</dbReference>
<dbReference type="PANTHER" id="PTHR43016">
    <property type="entry name" value="PRESEQUENCE PROTEASE"/>
    <property type="match status" value="1"/>
</dbReference>
<organism evidence="2 3">
    <name type="scientific">Neptunomonas qingdaonensis</name>
    <dbReference type="NCBI Taxonomy" id="1045558"/>
    <lineage>
        <taxon>Bacteria</taxon>
        <taxon>Pseudomonadati</taxon>
        <taxon>Pseudomonadota</taxon>
        <taxon>Gammaproteobacteria</taxon>
        <taxon>Oceanospirillales</taxon>
        <taxon>Oceanospirillaceae</taxon>
        <taxon>Neptunomonas</taxon>
    </lineage>
</organism>
<evidence type="ECO:0000313" key="2">
    <source>
        <dbReference type="EMBL" id="SFG57883.1"/>
    </source>
</evidence>
<dbReference type="SUPFAM" id="SSF63411">
    <property type="entry name" value="LuxS/MPP-like metallohydrolase"/>
    <property type="match status" value="4"/>
</dbReference>
<sequence length="971" mass="108390">MPAANGHPSFDFIRSEKIESLNVCVEEYKHKVTGAMHYHIAADQDENVFLVAFRTVPMDSKGVAHILEHTALCGSEHYPVRDPFFMMTRRSLNTFMNAFTSSDWTAYPFASQNRKDFFNLLDVYLDATFFSRLDPLDFAQEGHRVEFEEADNAESALVYKGVVLNEMKGAMSSPVSTLWQTATKYLFPTVTYHYNSGGDPDSITDLSYDELLAFYRTHYHPSNAVFMTFGNIPAEELQSRMQDQALNTFEKLDINIAVTDEKRLFAPLSVEEAYALDEEDISGKTHHVMSWLLGNSIDLKEQLKAHLLSRVLLDNSASPLRYALESSELGSAPSPLCGLEDSNRQMSFMCGLEGSEPESAAAFEKLVIDTLQRVAEEGVPQSMVEAQLHQLELGQREISGDGYPYGLNLIMASVSSAVHRGDPIALLNLDPVLEELHELIKDTDFIPSMIRELLIENTHRVRLTLRPDNKMTERKERDEKAKLATIKAAMSDEQKQFVIDQAAALEARQTQQDDESILPKVTLQDVPVEMHVPVSEQQVLAGQSLDWYGQGTNGLVYQQVIVDLPELSEEELQIMPLFSHCLTELGCGERSYQENQQYHVQVSGGVHAFSTMRGATDDEQNVSGYFVISGKALLHNQEALTHLLYETLNDARFDETTRLREIVSQQRSRKEQSITGQGHSLAIMAAAARLSPAAWVDQQSRGLESIRFVKTLDKQLDDAAALQALSAKLVAMHEKIKQAPRRFLLVAEPEQKDQLITSLKNQWQTAPVASVSRLKLKATRETVKQLWTTSTQVSFCAKAYPTVPVDHADAAPLTILGDFLRNGYLHRAIREKGGAYGSGAGQDSGEAVFRFFSYRDPRLTETLEDFDASINWLLDNEHDAAKLEEAILGVVSSIDKPGSPAGEAKGAYHSALFGRTAEQRRAFRQQILKVSLKDLKRVAAQYLKPELASIAAVTSVEKAKSLADQFEVIAL</sequence>
<name>A0A1I2SZ22_9GAMM</name>
<dbReference type="InterPro" id="IPR011249">
    <property type="entry name" value="Metalloenz_LuxS/M16"/>
</dbReference>
<dbReference type="GO" id="GO:0006508">
    <property type="term" value="P:proteolysis"/>
    <property type="evidence" value="ECO:0007669"/>
    <property type="project" value="InterPro"/>
</dbReference>
<dbReference type="Pfam" id="PF05193">
    <property type="entry name" value="Peptidase_M16_C"/>
    <property type="match status" value="1"/>
</dbReference>
<dbReference type="FunFam" id="3.30.830.10:FF:000011">
    <property type="entry name" value="Presequence protease, mitochondrial"/>
    <property type="match status" value="1"/>
</dbReference>
<proteinExistence type="predicted"/>
<dbReference type="STRING" id="1045558.SAMN05216175_1096"/>
<dbReference type="GO" id="GO:0046872">
    <property type="term" value="F:metal ion binding"/>
    <property type="evidence" value="ECO:0007669"/>
    <property type="project" value="InterPro"/>
</dbReference>
<dbReference type="Pfam" id="PF08367">
    <property type="entry name" value="M16C_assoc"/>
    <property type="match status" value="1"/>
</dbReference>
<accession>A0A1I2SZ22</accession>
<dbReference type="OrthoDB" id="9762027at2"/>
<dbReference type="InterPro" id="IPR007863">
    <property type="entry name" value="Peptidase_M16_C"/>
</dbReference>
<dbReference type="InterPro" id="IPR011765">
    <property type="entry name" value="Pept_M16_N"/>
</dbReference>
<dbReference type="PANTHER" id="PTHR43016:SF13">
    <property type="entry name" value="PRESEQUENCE PROTEASE, MITOCHONDRIAL"/>
    <property type="match status" value="1"/>
</dbReference>
<dbReference type="SMART" id="SM01264">
    <property type="entry name" value="M16C_associated"/>
    <property type="match status" value="1"/>
</dbReference>
<feature type="domain" description="Peptidase M16C associated" evidence="1">
    <location>
        <begin position="465"/>
        <end position="712"/>
    </location>
</feature>
<evidence type="ECO:0000259" key="1">
    <source>
        <dbReference type="SMART" id="SM01264"/>
    </source>
</evidence>
<dbReference type="Pfam" id="PF00675">
    <property type="entry name" value="Peptidase_M16"/>
    <property type="match status" value="1"/>
</dbReference>
<keyword evidence="3" id="KW-1185">Reference proteome</keyword>
<dbReference type="AlphaFoldDB" id="A0A1I2SZ22"/>
<dbReference type="RefSeq" id="WP_090728557.1">
    <property type="nucleotide sequence ID" value="NZ_FOOU01000009.1"/>
</dbReference>
<dbReference type="Proteomes" id="UP000198623">
    <property type="component" value="Unassembled WGS sequence"/>
</dbReference>